<protein>
    <submittedName>
        <fullName evidence="1">Uncharacterized protein</fullName>
    </submittedName>
</protein>
<organism evidence="1 2">
    <name type="scientific">Colletotrichum destructivum</name>
    <dbReference type="NCBI Taxonomy" id="34406"/>
    <lineage>
        <taxon>Eukaryota</taxon>
        <taxon>Fungi</taxon>
        <taxon>Dikarya</taxon>
        <taxon>Ascomycota</taxon>
        <taxon>Pezizomycotina</taxon>
        <taxon>Sordariomycetes</taxon>
        <taxon>Hypocreomycetidae</taxon>
        <taxon>Glomerellales</taxon>
        <taxon>Glomerellaceae</taxon>
        <taxon>Colletotrichum</taxon>
        <taxon>Colletotrichum destructivum species complex</taxon>
    </lineage>
</organism>
<evidence type="ECO:0000313" key="2">
    <source>
        <dbReference type="Proteomes" id="UP001322277"/>
    </source>
</evidence>
<dbReference type="GeneID" id="87937620"/>
<dbReference type="AlphaFoldDB" id="A0AAX4HZB9"/>
<dbReference type="EMBL" id="CP137305">
    <property type="protein sequence ID" value="WQF76103.1"/>
    <property type="molecule type" value="Genomic_DNA"/>
</dbReference>
<evidence type="ECO:0000313" key="1">
    <source>
        <dbReference type="EMBL" id="WQF76103.1"/>
    </source>
</evidence>
<sequence length="110" mass="11859">MASSYTLINNNPAGGTVRLLLLRSLFQALPGLETGLEADGSITQDTMYNHHQQARPPPPPTDQPNLTICRFIAQTPSQDKAWAALAADTKHYTQPVSSRTSLAYPAAAVQ</sequence>
<keyword evidence="2" id="KW-1185">Reference proteome</keyword>
<name>A0AAX4HZB9_9PEZI</name>
<dbReference type="RefSeq" id="XP_062773327.1">
    <property type="nucleotide sequence ID" value="XM_062917276.1"/>
</dbReference>
<dbReference type="Proteomes" id="UP001322277">
    <property type="component" value="Chromosome 1"/>
</dbReference>
<proteinExistence type="predicted"/>
<gene>
    <name evidence="1" type="ORF">CDEST_01117</name>
</gene>
<accession>A0AAX4HZB9</accession>
<dbReference type="KEGG" id="cdet:87937620"/>
<reference evidence="2" key="1">
    <citation type="journal article" date="2023" name="bioRxiv">
        <title>Complete genome of the Medicago anthracnose fungus, Colletotrichum destructivum, reveals a mini-chromosome-like region within a core chromosome.</title>
        <authorList>
            <person name="Lapalu N."/>
            <person name="Simon A."/>
            <person name="Lu A."/>
            <person name="Plaumann P.-L."/>
            <person name="Amselem J."/>
            <person name="Pigne S."/>
            <person name="Auger A."/>
            <person name="Koch C."/>
            <person name="Dallery J.-F."/>
            <person name="O'Connell R.J."/>
        </authorList>
    </citation>
    <scope>NUCLEOTIDE SEQUENCE [LARGE SCALE GENOMIC DNA]</scope>
    <source>
        <strain evidence="2">CBS 520.97</strain>
    </source>
</reference>